<name>A0A1W6MV74_9HYPH</name>
<evidence type="ECO:0000313" key="3">
    <source>
        <dbReference type="Proteomes" id="UP000193978"/>
    </source>
</evidence>
<feature type="signal peptide" evidence="1">
    <location>
        <begin position="1"/>
        <end position="21"/>
    </location>
</feature>
<keyword evidence="3" id="KW-1185">Reference proteome</keyword>
<evidence type="ECO:0000256" key="1">
    <source>
        <dbReference type="SAM" id="SignalP"/>
    </source>
</evidence>
<keyword evidence="1" id="KW-0732">Signal</keyword>
<protein>
    <recommendedName>
        <fullName evidence="4">C-type lysozyme inhibitor domain-containing protein</fullName>
    </recommendedName>
</protein>
<sequence>MKLNLSASAIAGFSLAFFVVATPCASAGSSASDLDLVCTGNSYAKANDPFPTTETLSFKREGKNPAAIELPESKKQTNTRTISSNPIQLKFTVDSWIGEYFNFTGDLFLIHKDGRFKKFACKPKA</sequence>
<accession>A0A1W6MV74</accession>
<organism evidence="2 3">
    <name type="scientific">Methylocystis bryophila</name>
    <dbReference type="NCBI Taxonomy" id="655015"/>
    <lineage>
        <taxon>Bacteria</taxon>
        <taxon>Pseudomonadati</taxon>
        <taxon>Pseudomonadota</taxon>
        <taxon>Alphaproteobacteria</taxon>
        <taxon>Hyphomicrobiales</taxon>
        <taxon>Methylocystaceae</taxon>
        <taxon>Methylocystis</taxon>
    </lineage>
</organism>
<evidence type="ECO:0008006" key="4">
    <source>
        <dbReference type="Google" id="ProtNLM"/>
    </source>
</evidence>
<dbReference type="Proteomes" id="UP000193978">
    <property type="component" value="Chromosome"/>
</dbReference>
<dbReference type="KEGG" id="mbry:B1812_10875"/>
<reference evidence="2 3" key="1">
    <citation type="submission" date="2017-02" db="EMBL/GenBank/DDBJ databases">
        <authorList>
            <person name="Peterson S.W."/>
        </authorList>
    </citation>
    <scope>NUCLEOTIDE SEQUENCE [LARGE SCALE GENOMIC DNA]</scope>
    <source>
        <strain evidence="2 3">S285</strain>
    </source>
</reference>
<proteinExistence type="predicted"/>
<dbReference type="AlphaFoldDB" id="A0A1W6MV74"/>
<dbReference type="OrthoDB" id="8243226at2"/>
<evidence type="ECO:0000313" key="2">
    <source>
        <dbReference type="EMBL" id="ARN81492.1"/>
    </source>
</evidence>
<gene>
    <name evidence="2" type="ORF">B1812_10875</name>
</gene>
<dbReference type="EMBL" id="CP019948">
    <property type="protein sequence ID" value="ARN81492.1"/>
    <property type="molecule type" value="Genomic_DNA"/>
</dbReference>
<feature type="chain" id="PRO_5012280825" description="C-type lysozyme inhibitor domain-containing protein" evidence="1">
    <location>
        <begin position="22"/>
        <end position="125"/>
    </location>
</feature>
<dbReference type="RefSeq" id="WP_085771602.1">
    <property type="nucleotide sequence ID" value="NZ_AP027149.1"/>
</dbReference>